<evidence type="ECO:0000259" key="2">
    <source>
        <dbReference type="PROSITE" id="PS51462"/>
    </source>
</evidence>
<feature type="region of interest" description="Disordered" evidence="1">
    <location>
        <begin position="18"/>
        <end position="37"/>
    </location>
</feature>
<dbReference type="PANTHER" id="PTHR12992">
    <property type="entry name" value="NUDIX HYDROLASE"/>
    <property type="match status" value="1"/>
</dbReference>
<sequence length="372" mass="41892">MTTPKNPSGNLLQYHKKRRRVPLSPKDAGLSDGDTGNLGVLTKESRQCLRTLASYRAPKCPVPMPRSRCAAVLVALFVGRKGDLYVLLSRRSATLRTYAGDTSLPGGKVEPQDRSLEDTARREAFEEIGLPKDRRKVPLLCTLEPFLAGNQLIVTPVVVLILDNTLQPILNHSEVTSLFSHPLASFITSIPPYPAEPEMIEVEYHTWYDYDWDGPPLRLLNDQDEAEVLQRRQVRMHRFMTGREAGGIKPVFGLTAGMLIHTARIGFSREPDFEVDPPTAPTMDQRIAWATVKEGSLLKEALIMEKAKVDWEQVTKLAGVAGQEDLRGSGRHVFKDKRGKPVLDMRKIHIPWRSGSWRAQDDRPKRFMKSKL</sequence>
<evidence type="ECO:0000256" key="1">
    <source>
        <dbReference type="SAM" id="MobiDB-lite"/>
    </source>
</evidence>
<protein>
    <submittedName>
        <fullName evidence="3">8-oxo-dGTP diphosphatase</fullName>
    </submittedName>
</protein>
<dbReference type="PANTHER" id="PTHR12992:SF45">
    <property type="entry name" value="NUDIX HYDROLASE DOMAIN-CONTAINING PROTEIN"/>
    <property type="match status" value="1"/>
</dbReference>
<dbReference type="InterPro" id="IPR045121">
    <property type="entry name" value="CoAse"/>
</dbReference>
<dbReference type="SUPFAM" id="SSF55811">
    <property type="entry name" value="Nudix"/>
    <property type="match status" value="1"/>
</dbReference>
<accession>A0AAW0CIC0</accession>
<evidence type="ECO:0000313" key="4">
    <source>
        <dbReference type="Proteomes" id="UP001383192"/>
    </source>
</evidence>
<proteinExistence type="predicted"/>
<dbReference type="Proteomes" id="UP001383192">
    <property type="component" value="Unassembled WGS sequence"/>
</dbReference>
<dbReference type="Pfam" id="PF00293">
    <property type="entry name" value="NUDIX"/>
    <property type="match status" value="1"/>
</dbReference>
<name>A0AAW0CIC0_9AGAR</name>
<reference evidence="3 4" key="1">
    <citation type="submission" date="2024-01" db="EMBL/GenBank/DDBJ databases">
        <title>A draft genome for a cacao thread blight-causing isolate of Paramarasmius palmivorus.</title>
        <authorList>
            <person name="Baruah I.K."/>
            <person name="Bukari Y."/>
            <person name="Amoako-Attah I."/>
            <person name="Meinhardt L.W."/>
            <person name="Bailey B.A."/>
            <person name="Cohen S.P."/>
        </authorList>
    </citation>
    <scope>NUCLEOTIDE SEQUENCE [LARGE SCALE GENOMIC DNA]</scope>
    <source>
        <strain evidence="3 4">GH-12</strain>
    </source>
</reference>
<dbReference type="PROSITE" id="PS51462">
    <property type="entry name" value="NUDIX"/>
    <property type="match status" value="1"/>
</dbReference>
<evidence type="ECO:0000313" key="3">
    <source>
        <dbReference type="EMBL" id="KAK7037682.1"/>
    </source>
</evidence>
<dbReference type="CDD" id="cd03426">
    <property type="entry name" value="NUDIX_CoAse_Nudt7"/>
    <property type="match status" value="1"/>
</dbReference>
<comment type="caution">
    <text evidence="3">The sequence shown here is derived from an EMBL/GenBank/DDBJ whole genome shotgun (WGS) entry which is preliminary data.</text>
</comment>
<organism evidence="3 4">
    <name type="scientific">Paramarasmius palmivorus</name>
    <dbReference type="NCBI Taxonomy" id="297713"/>
    <lineage>
        <taxon>Eukaryota</taxon>
        <taxon>Fungi</taxon>
        <taxon>Dikarya</taxon>
        <taxon>Basidiomycota</taxon>
        <taxon>Agaricomycotina</taxon>
        <taxon>Agaricomycetes</taxon>
        <taxon>Agaricomycetidae</taxon>
        <taxon>Agaricales</taxon>
        <taxon>Marasmiineae</taxon>
        <taxon>Marasmiaceae</taxon>
        <taxon>Paramarasmius</taxon>
    </lineage>
</organism>
<feature type="domain" description="Nudix hydrolase" evidence="2">
    <location>
        <begin position="67"/>
        <end position="203"/>
    </location>
</feature>
<dbReference type="Gene3D" id="3.90.79.10">
    <property type="entry name" value="Nucleoside Triphosphate Pyrophosphohydrolase"/>
    <property type="match status" value="1"/>
</dbReference>
<dbReference type="AlphaFoldDB" id="A0AAW0CIC0"/>
<dbReference type="GO" id="GO:0010945">
    <property type="term" value="F:coenzyme A diphosphatase activity"/>
    <property type="evidence" value="ECO:0007669"/>
    <property type="project" value="InterPro"/>
</dbReference>
<dbReference type="EMBL" id="JAYKXP010000045">
    <property type="protein sequence ID" value="KAK7037682.1"/>
    <property type="molecule type" value="Genomic_DNA"/>
</dbReference>
<dbReference type="InterPro" id="IPR015797">
    <property type="entry name" value="NUDIX_hydrolase-like_dom_sf"/>
</dbReference>
<dbReference type="GO" id="GO:0015938">
    <property type="term" value="P:coenzyme A catabolic process"/>
    <property type="evidence" value="ECO:0007669"/>
    <property type="project" value="TreeGrafter"/>
</dbReference>
<keyword evidence="4" id="KW-1185">Reference proteome</keyword>
<gene>
    <name evidence="3" type="primary">PCD1</name>
    <name evidence="3" type="ORF">VNI00_010908</name>
</gene>
<dbReference type="InterPro" id="IPR000086">
    <property type="entry name" value="NUDIX_hydrolase_dom"/>
</dbReference>